<dbReference type="GO" id="GO:0015935">
    <property type="term" value="C:small ribosomal subunit"/>
    <property type="evidence" value="ECO:0007669"/>
    <property type="project" value="TreeGrafter"/>
</dbReference>
<dbReference type="PANTHER" id="PTHR10871:SF3">
    <property type="entry name" value="SMALL RIBOSOMAL SUBUNIT PROTEIN US13"/>
    <property type="match status" value="1"/>
</dbReference>
<dbReference type="SUPFAM" id="SSF46946">
    <property type="entry name" value="S13-like H2TH domain"/>
    <property type="match status" value="1"/>
</dbReference>
<evidence type="ECO:0000256" key="2">
    <source>
        <dbReference type="ARBA" id="ARBA00022980"/>
    </source>
</evidence>
<dbReference type="GO" id="GO:0005829">
    <property type="term" value="C:cytosol"/>
    <property type="evidence" value="ECO:0007669"/>
    <property type="project" value="TreeGrafter"/>
</dbReference>
<dbReference type="InterPro" id="IPR001892">
    <property type="entry name" value="Ribosomal_uS13"/>
</dbReference>
<evidence type="ECO:0000256" key="1">
    <source>
        <dbReference type="ARBA" id="ARBA00008080"/>
    </source>
</evidence>
<dbReference type="AlphaFoldDB" id="A0A9E7KT78"/>
<dbReference type="Proteomes" id="UP001055439">
    <property type="component" value="Chromosome 8"/>
</dbReference>
<accession>A0A9E7KT78</accession>
<evidence type="ECO:0000313" key="4">
    <source>
        <dbReference type="EMBL" id="URE33128.1"/>
    </source>
</evidence>
<evidence type="ECO:0000313" key="5">
    <source>
        <dbReference type="Proteomes" id="UP001055439"/>
    </source>
</evidence>
<dbReference type="InterPro" id="IPR010979">
    <property type="entry name" value="Ribosomal_uS13-like_H2TH"/>
</dbReference>
<proteinExistence type="inferred from homology"/>
<protein>
    <submittedName>
        <fullName evidence="4">Ribosomal protein</fullName>
    </submittedName>
</protein>
<dbReference type="GO" id="GO:0003735">
    <property type="term" value="F:structural constituent of ribosome"/>
    <property type="evidence" value="ECO:0007669"/>
    <property type="project" value="InterPro"/>
</dbReference>
<keyword evidence="2 4" id="KW-0689">Ribosomal protein</keyword>
<name>A0A9E7KT78_9LILI</name>
<organism evidence="4 5">
    <name type="scientific">Musa troglodytarum</name>
    <name type="common">fe'i banana</name>
    <dbReference type="NCBI Taxonomy" id="320322"/>
    <lineage>
        <taxon>Eukaryota</taxon>
        <taxon>Viridiplantae</taxon>
        <taxon>Streptophyta</taxon>
        <taxon>Embryophyta</taxon>
        <taxon>Tracheophyta</taxon>
        <taxon>Spermatophyta</taxon>
        <taxon>Magnoliopsida</taxon>
        <taxon>Liliopsida</taxon>
        <taxon>Zingiberales</taxon>
        <taxon>Musaceae</taxon>
        <taxon>Musa</taxon>
    </lineage>
</organism>
<keyword evidence="5" id="KW-1185">Reference proteome</keyword>
<keyword evidence="3" id="KW-0687">Ribonucleoprotein</keyword>
<evidence type="ECO:0000256" key="3">
    <source>
        <dbReference type="ARBA" id="ARBA00023274"/>
    </source>
</evidence>
<comment type="similarity">
    <text evidence="1">Belongs to the universal ribosomal protein uS13 family.</text>
</comment>
<dbReference type="Pfam" id="PF00416">
    <property type="entry name" value="Ribosomal_S13"/>
    <property type="match status" value="1"/>
</dbReference>
<reference evidence="4" key="1">
    <citation type="submission" date="2022-05" db="EMBL/GenBank/DDBJ databases">
        <title>The Musa troglodytarum L. genome provides insights into the mechanism of non-climacteric behaviour and enrichment of carotenoids.</title>
        <authorList>
            <person name="Wang J."/>
        </authorList>
    </citation>
    <scope>NUCLEOTIDE SEQUENCE</scope>
    <source>
        <tissue evidence="4">Leaf</tissue>
    </source>
</reference>
<dbReference type="GO" id="GO:0006412">
    <property type="term" value="P:translation"/>
    <property type="evidence" value="ECO:0007669"/>
    <property type="project" value="InterPro"/>
</dbReference>
<dbReference type="Gene3D" id="1.10.8.50">
    <property type="match status" value="1"/>
</dbReference>
<dbReference type="GO" id="GO:0003723">
    <property type="term" value="F:RNA binding"/>
    <property type="evidence" value="ECO:0007669"/>
    <property type="project" value="InterPro"/>
</dbReference>
<dbReference type="EMBL" id="CP097510">
    <property type="protein sequence ID" value="URE33128.1"/>
    <property type="molecule type" value="Genomic_DNA"/>
</dbReference>
<gene>
    <name evidence="4" type="ORF">MUK42_17273</name>
</gene>
<dbReference type="FunFam" id="1.10.8.50:FF:000002">
    <property type="entry name" value="40S ribosomal protein S18"/>
    <property type="match status" value="1"/>
</dbReference>
<dbReference type="PROSITE" id="PS50159">
    <property type="entry name" value="RIBOSOMAL_S13_2"/>
    <property type="match status" value="1"/>
</dbReference>
<dbReference type="PANTHER" id="PTHR10871">
    <property type="entry name" value="30S RIBOSOMAL PROTEIN S13/40S RIBOSOMAL PROTEIN S18"/>
    <property type="match status" value="1"/>
</dbReference>
<dbReference type="OrthoDB" id="564720at2759"/>
<sequence>MKNSLGFYFPPRLPTIKLPPPLRRIRPASVLESSSARKKALTVAAAMSLVANEDFQHILRVLNTNVDGKQKIMFALTSIKGIGRRFANIVCKKADVDMNKRAGELSAAELENLMTVVANPRQFKIPDWFLNRKKDYKDGTTAVSVTFGVFESVVSTQRLLAEEERLLLHGIRCPENSSRRR</sequence>